<evidence type="ECO:0000313" key="7">
    <source>
        <dbReference type="Proteomes" id="UP000626092"/>
    </source>
</evidence>
<comment type="caution">
    <text evidence="3">Lacks conserved residue(s) required for the propagation of feature annotation.</text>
</comment>
<dbReference type="AlphaFoldDB" id="A0A834GAE2"/>
<gene>
    <name evidence="6" type="ORF">RHSIM_Rhsim10G0152300</name>
</gene>
<organism evidence="6 7">
    <name type="scientific">Rhododendron simsii</name>
    <name type="common">Sims's rhododendron</name>
    <dbReference type="NCBI Taxonomy" id="118357"/>
    <lineage>
        <taxon>Eukaryota</taxon>
        <taxon>Viridiplantae</taxon>
        <taxon>Streptophyta</taxon>
        <taxon>Embryophyta</taxon>
        <taxon>Tracheophyta</taxon>
        <taxon>Spermatophyta</taxon>
        <taxon>Magnoliopsida</taxon>
        <taxon>eudicotyledons</taxon>
        <taxon>Gunneridae</taxon>
        <taxon>Pentapetalae</taxon>
        <taxon>asterids</taxon>
        <taxon>Ericales</taxon>
        <taxon>Ericaceae</taxon>
        <taxon>Ericoideae</taxon>
        <taxon>Rhodoreae</taxon>
        <taxon>Rhododendron</taxon>
    </lineage>
</organism>
<accession>A0A834GAE2</accession>
<evidence type="ECO:0000259" key="5">
    <source>
        <dbReference type="Pfam" id="PF00082"/>
    </source>
</evidence>
<dbReference type="PANTHER" id="PTHR10795">
    <property type="entry name" value="PROPROTEIN CONVERTASE SUBTILISIN/KEXIN"/>
    <property type="match status" value="1"/>
</dbReference>
<dbReference type="EMBL" id="WJXA01000010">
    <property type="protein sequence ID" value="KAF7129686.1"/>
    <property type="molecule type" value="Genomic_DNA"/>
</dbReference>
<sequence length="142" mass="15509">MRERQPKVVREIKLREGEREKECNQPKRGSKHSCSLASYNVAPTGPRNDRRRMKFNIVSATSMACPHIAGVAALLCSAHHDWSPSAIRSALMATATTIDNEDALLARYEDMGQATPLSVGVGHINSAMASNPELVYDADTSD</sequence>
<dbReference type="InterPro" id="IPR045051">
    <property type="entry name" value="SBT"/>
</dbReference>
<feature type="domain" description="Peptidase S8/S53" evidence="5">
    <location>
        <begin position="48"/>
        <end position="101"/>
    </location>
</feature>
<dbReference type="InterPro" id="IPR036852">
    <property type="entry name" value="Peptidase_S8/S53_dom_sf"/>
</dbReference>
<evidence type="ECO:0000256" key="4">
    <source>
        <dbReference type="SAM" id="MobiDB-lite"/>
    </source>
</evidence>
<dbReference type="PROSITE" id="PS51892">
    <property type="entry name" value="SUBTILASE"/>
    <property type="match status" value="1"/>
</dbReference>
<dbReference type="OrthoDB" id="1739627at2759"/>
<dbReference type="InterPro" id="IPR000209">
    <property type="entry name" value="Peptidase_S8/S53_dom"/>
</dbReference>
<dbReference type="GO" id="GO:0004252">
    <property type="term" value="F:serine-type endopeptidase activity"/>
    <property type="evidence" value="ECO:0007669"/>
    <property type="project" value="InterPro"/>
</dbReference>
<evidence type="ECO:0000256" key="2">
    <source>
        <dbReference type="ARBA" id="ARBA00022729"/>
    </source>
</evidence>
<dbReference type="Pfam" id="PF00082">
    <property type="entry name" value="Peptidase_S8"/>
    <property type="match status" value="1"/>
</dbReference>
<proteinExistence type="inferred from homology"/>
<comment type="similarity">
    <text evidence="1 3">Belongs to the peptidase S8 family.</text>
</comment>
<dbReference type="Proteomes" id="UP000626092">
    <property type="component" value="Unassembled WGS sequence"/>
</dbReference>
<protein>
    <recommendedName>
        <fullName evidence="5">Peptidase S8/S53 domain-containing protein</fullName>
    </recommendedName>
</protein>
<evidence type="ECO:0000313" key="6">
    <source>
        <dbReference type="EMBL" id="KAF7129686.1"/>
    </source>
</evidence>
<feature type="compositionally biased region" description="Basic and acidic residues" evidence="4">
    <location>
        <begin position="1"/>
        <end position="25"/>
    </location>
</feature>
<dbReference type="Gene3D" id="3.40.50.200">
    <property type="entry name" value="Peptidase S8/S53 domain"/>
    <property type="match status" value="1"/>
</dbReference>
<evidence type="ECO:0000256" key="1">
    <source>
        <dbReference type="ARBA" id="ARBA00011073"/>
    </source>
</evidence>
<evidence type="ECO:0000256" key="3">
    <source>
        <dbReference type="PROSITE-ProRule" id="PRU01240"/>
    </source>
</evidence>
<feature type="region of interest" description="Disordered" evidence="4">
    <location>
        <begin position="1"/>
        <end position="48"/>
    </location>
</feature>
<keyword evidence="2" id="KW-0732">Signal</keyword>
<name>A0A834GAE2_RHOSS</name>
<dbReference type="GO" id="GO:0006508">
    <property type="term" value="P:proteolysis"/>
    <property type="evidence" value="ECO:0007669"/>
    <property type="project" value="InterPro"/>
</dbReference>
<comment type="caution">
    <text evidence="6">The sequence shown here is derived from an EMBL/GenBank/DDBJ whole genome shotgun (WGS) entry which is preliminary data.</text>
</comment>
<keyword evidence="7" id="KW-1185">Reference proteome</keyword>
<dbReference type="SUPFAM" id="SSF52743">
    <property type="entry name" value="Subtilisin-like"/>
    <property type="match status" value="1"/>
</dbReference>
<reference evidence="6" key="1">
    <citation type="submission" date="2019-11" db="EMBL/GenBank/DDBJ databases">
        <authorList>
            <person name="Liu Y."/>
            <person name="Hou J."/>
            <person name="Li T.-Q."/>
            <person name="Guan C.-H."/>
            <person name="Wu X."/>
            <person name="Wu H.-Z."/>
            <person name="Ling F."/>
            <person name="Zhang R."/>
            <person name="Shi X.-G."/>
            <person name="Ren J.-P."/>
            <person name="Chen E.-F."/>
            <person name="Sun J.-M."/>
        </authorList>
    </citation>
    <scope>NUCLEOTIDE SEQUENCE</scope>
    <source>
        <strain evidence="6">Adult_tree_wgs_1</strain>
        <tissue evidence="6">Leaves</tissue>
    </source>
</reference>